<keyword evidence="3" id="KW-0489">Methyltransferase</keyword>
<reference evidence="3" key="1">
    <citation type="journal article" date="2021" name="PeerJ">
        <title>Extensive microbial diversity within the chicken gut microbiome revealed by metagenomics and culture.</title>
        <authorList>
            <person name="Gilroy R."/>
            <person name="Ravi A."/>
            <person name="Getino M."/>
            <person name="Pursley I."/>
            <person name="Horton D.L."/>
            <person name="Alikhan N.F."/>
            <person name="Baker D."/>
            <person name="Gharbi K."/>
            <person name="Hall N."/>
            <person name="Watson M."/>
            <person name="Adriaenssens E.M."/>
            <person name="Foster-Nyarko E."/>
            <person name="Jarju S."/>
            <person name="Secka A."/>
            <person name="Antonio M."/>
            <person name="Oren A."/>
            <person name="Chaudhuri R.R."/>
            <person name="La Ragione R."/>
            <person name="Hildebrand F."/>
            <person name="Pallen M.J."/>
        </authorList>
    </citation>
    <scope>NUCLEOTIDE SEQUENCE</scope>
    <source>
        <strain evidence="3">USAMLcec3-2134</strain>
    </source>
</reference>
<evidence type="ECO:0000259" key="2">
    <source>
        <dbReference type="Pfam" id="PF13679"/>
    </source>
</evidence>
<evidence type="ECO:0000313" key="4">
    <source>
        <dbReference type="Proteomes" id="UP000886883"/>
    </source>
</evidence>
<reference evidence="3" key="2">
    <citation type="submission" date="2021-04" db="EMBL/GenBank/DDBJ databases">
        <authorList>
            <person name="Gilroy R."/>
        </authorList>
    </citation>
    <scope>NUCLEOTIDE SEQUENCE</scope>
    <source>
        <strain evidence="3">USAMLcec3-2134</strain>
    </source>
</reference>
<protein>
    <submittedName>
        <fullName evidence="3">SAM-dependent methyltransferase</fullName>
    </submittedName>
</protein>
<dbReference type="GO" id="GO:0008168">
    <property type="term" value="F:methyltransferase activity"/>
    <property type="evidence" value="ECO:0007669"/>
    <property type="project" value="UniProtKB-KW"/>
</dbReference>
<accession>A0A9D2MRB8</accession>
<dbReference type="SUPFAM" id="SSF53335">
    <property type="entry name" value="S-adenosyl-L-methionine-dependent methyltransferases"/>
    <property type="match status" value="1"/>
</dbReference>
<feature type="domain" description="Methyltransferase" evidence="2">
    <location>
        <begin position="156"/>
        <end position="292"/>
    </location>
</feature>
<dbReference type="Pfam" id="PF13679">
    <property type="entry name" value="Methyltransf_32"/>
    <property type="match status" value="1"/>
</dbReference>
<feature type="region of interest" description="Disordered" evidence="1">
    <location>
        <begin position="389"/>
        <end position="422"/>
    </location>
</feature>
<name>A0A9D2MRB8_9FIRM</name>
<dbReference type="GO" id="GO:0032259">
    <property type="term" value="P:methylation"/>
    <property type="evidence" value="ECO:0007669"/>
    <property type="project" value="UniProtKB-KW"/>
</dbReference>
<dbReference type="PANTHER" id="PTHR13369">
    <property type="match status" value="1"/>
</dbReference>
<dbReference type="InterPro" id="IPR029063">
    <property type="entry name" value="SAM-dependent_MTases_sf"/>
</dbReference>
<gene>
    <name evidence="3" type="ORF">H9763_05290</name>
</gene>
<dbReference type="GO" id="GO:0005737">
    <property type="term" value="C:cytoplasm"/>
    <property type="evidence" value="ECO:0007669"/>
    <property type="project" value="TreeGrafter"/>
</dbReference>
<organism evidence="3 4">
    <name type="scientific">Candidatus Eisenbergiella merdigallinarum</name>
    <dbReference type="NCBI Taxonomy" id="2838552"/>
    <lineage>
        <taxon>Bacteria</taxon>
        <taxon>Bacillati</taxon>
        <taxon>Bacillota</taxon>
        <taxon>Clostridia</taxon>
        <taxon>Lachnospirales</taxon>
        <taxon>Lachnospiraceae</taxon>
        <taxon>Eisenbergiella</taxon>
    </lineage>
</organism>
<dbReference type="AlphaFoldDB" id="A0A9D2MRB8"/>
<proteinExistence type="predicted"/>
<dbReference type="Gene3D" id="3.40.50.150">
    <property type="entry name" value="Vaccinia Virus protein VP39"/>
    <property type="match status" value="1"/>
</dbReference>
<dbReference type="EMBL" id="DWXE01000017">
    <property type="protein sequence ID" value="HJB90867.1"/>
    <property type="molecule type" value="Genomic_DNA"/>
</dbReference>
<evidence type="ECO:0000256" key="1">
    <source>
        <dbReference type="SAM" id="MobiDB-lite"/>
    </source>
</evidence>
<dbReference type="InterPro" id="IPR025714">
    <property type="entry name" value="Methyltranfer_dom"/>
</dbReference>
<dbReference type="Proteomes" id="UP000886883">
    <property type="component" value="Unassembled WGS sequence"/>
</dbReference>
<evidence type="ECO:0000313" key="3">
    <source>
        <dbReference type="EMBL" id="HJB90867.1"/>
    </source>
</evidence>
<dbReference type="CDD" id="cd02440">
    <property type="entry name" value="AdoMet_MTases"/>
    <property type="match status" value="1"/>
</dbReference>
<sequence length="422" mass="47848">MDEIRTLLQDALDEGLYQLTLSKALHPGEGEIFRKKVRPVMVKGELLFQVTAYAGKQVFHENLTAREAEERLSEDMGNRFGQLQADTVKFSATALVSKKGKVTVKRKPNREREAKGPDLSHNRTRNYILEEGTPVPFLVDLGVQTEDGKVVRRFYDKFRQINRFLEFIEDILPILPKDRPVHLVDFGCGKSYLTFAMYHYLHVMQGLDLRVTGLDLKEDVIRRCSRLAEKYGYEHLRFCCGDIADYTGTDRADMVVTLHACDTATDYALYQAIRWQARVILSVPCCQHEVNGQIRCDRLEGALRYGLIRERMSALFTDALRADLLEEQGYDAQILEFIDMEHTPKNILIRAVKREEGRGKESRRGEGEPESLRLANFLNARTTLQKLLETPADGSGGVAADAAEKGTAPARIRPGRVKGEVD</sequence>
<comment type="caution">
    <text evidence="3">The sequence shown here is derived from an EMBL/GenBank/DDBJ whole genome shotgun (WGS) entry which is preliminary data.</text>
</comment>
<keyword evidence="3" id="KW-0808">Transferase</keyword>
<dbReference type="PANTHER" id="PTHR13369:SF3">
    <property type="entry name" value="METHYLTRANSFERASE DOMAIN-CONTAINING PROTEIN"/>
    <property type="match status" value="1"/>
</dbReference>